<reference evidence="4" key="1">
    <citation type="submission" date="2017-08" db="EMBL/GenBank/DDBJ databases">
        <authorList>
            <person name="Cuomo C."/>
            <person name="Billmyre B."/>
            <person name="Heitman J."/>
        </authorList>
    </citation>
    <scope>NUCLEOTIDE SEQUENCE</scope>
    <source>
        <strain evidence="4">CBS 12478</strain>
    </source>
</reference>
<dbReference type="Pfam" id="PF25340">
    <property type="entry name" value="BCD_RFX"/>
    <property type="match status" value="1"/>
</dbReference>
<evidence type="ECO:0000259" key="3">
    <source>
        <dbReference type="PROSITE" id="PS51526"/>
    </source>
</evidence>
<feature type="compositionally biased region" description="Low complexity" evidence="2">
    <location>
        <begin position="310"/>
        <end position="320"/>
    </location>
</feature>
<evidence type="ECO:0000256" key="1">
    <source>
        <dbReference type="ARBA" id="ARBA00023125"/>
    </source>
</evidence>
<evidence type="ECO:0000313" key="5">
    <source>
        <dbReference type="Proteomes" id="UP000322225"/>
    </source>
</evidence>
<dbReference type="InterPro" id="IPR036390">
    <property type="entry name" value="WH_DNA-bd_sf"/>
</dbReference>
<proteinExistence type="predicted"/>
<dbReference type="EMBL" id="CP144058">
    <property type="protein sequence ID" value="WWD20289.1"/>
    <property type="molecule type" value="Genomic_DNA"/>
</dbReference>
<protein>
    <recommendedName>
        <fullName evidence="3">RFX-type winged-helix domain-containing protein</fullName>
    </recommendedName>
</protein>
<dbReference type="SUPFAM" id="SSF46785">
    <property type="entry name" value="Winged helix' DNA-binding domain"/>
    <property type="match status" value="1"/>
</dbReference>
<reference evidence="4" key="2">
    <citation type="submission" date="2024-01" db="EMBL/GenBank/DDBJ databases">
        <title>Comparative genomics of Cryptococcus and Kwoniella reveals pathogenesis evolution and contrasting modes of karyotype evolution via chromosome fusion or intercentromeric recombination.</title>
        <authorList>
            <person name="Coelho M.A."/>
            <person name="David-Palma M."/>
            <person name="Shea T."/>
            <person name="Bowers K."/>
            <person name="McGinley-Smith S."/>
            <person name="Mohammad A.W."/>
            <person name="Gnirke A."/>
            <person name="Yurkov A.M."/>
            <person name="Nowrousian M."/>
            <person name="Sun S."/>
            <person name="Cuomo C.A."/>
            <person name="Heitman J."/>
        </authorList>
    </citation>
    <scope>NUCLEOTIDE SEQUENCE</scope>
    <source>
        <strain evidence="4">CBS 12478</strain>
    </source>
</reference>
<dbReference type="Pfam" id="PF02257">
    <property type="entry name" value="RFX_DNA_binding"/>
    <property type="match status" value="1"/>
</dbReference>
<dbReference type="InterPro" id="IPR039779">
    <property type="entry name" value="RFX-like"/>
</dbReference>
<name>A0AAJ8LP46_9TREE</name>
<gene>
    <name evidence="4" type="ORF">CI109_104765</name>
</gene>
<feature type="region of interest" description="Disordered" evidence="2">
    <location>
        <begin position="772"/>
        <end position="802"/>
    </location>
</feature>
<dbReference type="KEGG" id="ksn:43592296"/>
<dbReference type="Gene3D" id="1.10.10.10">
    <property type="entry name" value="Winged helix-like DNA-binding domain superfamily/Winged helix DNA-binding domain"/>
    <property type="match status" value="1"/>
</dbReference>
<keyword evidence="5" id="KW-1185">Reference proteome</keyword>
<dbReference type="InterPro" id="IPR036388">
    <property type="entry name" value="WH-like_DNA-bd_sf"/>
</dbReference>
<accession>A0AAJ8LP46</accession>
<dbReference type="InterPro" id="IPR003150">
    <property type="entry name" value="DNA-bd_RFX"/>
</dbReference>
<evidence type="ECO:0000313" key="4">
    <source>
        <dbReference type="EMBL" id="WWD20289.1"/>
    </source>
</evidence>
<dbReference type="GeneID" id="43592296"/>
<dbReference type="PANTHER" id="PTHR12619">
    <property type="entry name" value="RFX TRANSCRIPTION FACTOR FAMILY"/>
    <property type="match status" value="1"/>
</dbReference>
<dbReference type="AlphaFoldDB" id="A0AAJ8LP46"/>
<dbReference type="Proteomes" id="UP000322225">
    <property type="component" value="Chromosome 8"/>
</dbReference>
<sequence>MVLFDTMDFSSDLDNLGLPFPPDPNNQPQYDIDPSMEDPLSHALSSNNSTANSAFNSPPDLQTINSPWTSNHEPTFDQHYADLGEGRFLTQGPPYQIGPTDVITSPLNALTYHPFIPYMRPHILSHASSNSSLMSFASSYGGNLNGMPVEGLATEQTINISPNYSRHSSYSTPLMLDHTPCQTAPVPEMDIDTFPQNDHNNDLELTTPVGHPITTSALRDLPKLAVQTQGLGKAIKMRERSASRSMPYLRHRSESVSMTSEKGDDQSEMHSAATFFSAAPSPWSTLTPCSISAPLGDLTLQLKRANSDASLNSLSRSSAAPQSTRPVLSRSRRSSSLLVKSYQRESGIRLLVGEQEVEIRQQLATKAAEIDTLMETQRDKARTAWVKQWLVTSYMYPSHQTVARQSLYHSYTLSCQDYGVKPINVASFGKAVKGAFTGIRTRRLGVRGDSKYHYISLGPALSVEAQRLDEYNDYIGLQGCPLPVFLLPGFPALEDATIYNVDDAAAAQAFWNSFCHHQDVLVSCIRESRFDQFEINLCLNPAISTMIANAIAFTYDHILIILLARLVEPLPAFGQTSLRSLADNLRTTMIQSFGIFPPDFNEGKIQLSVTAAHLFARYLDLQQLSMTLDPILSNRAQLHVMISAWDNLDTATMVSQCALSCDCDPQILEVVLSSFHEWLKEIESVSSRSGREIEKLGQWVDRTLQEVLERLPWIKIDSVARRVGFITSQVMRDFTLKSDQSFGLFQLVKTWIDDWVSIAALRRTALLPRTVGTSRSTHPSVPSMEAAMPQGIREHSTANSRF</sequence>
<feature type="region of interest" description="Disordered" evidence="2">
    <location>
        <begin position="19"/>
        <end position="74"/>
    </location>
</feature>
<dbReference type="GO" id="GO:0000978">
    <property type="term" value="F:RNA polymerase II cis-regulatory region sequence-specific DNA binding"/>
    <property type="evidence" value="ECO:0007669"/>
    <property type="project" value="TreeGrafter"/>
</dbReference>
<dbReference type="GO" id="GO:0000981">
    <property type="term" value="F:DNA-binding transcription factor activity, RNA polymerase II-specific"/>
    <property type="evidence" value="ECO:0007669"/>
    <property type="project" value="TreeGrafter"/>
</dbReference>
<dbReference type="PROSITE" id="PS51526">
    <property type="entry name" value="RFX_DBD"/>
    <property type="match status" value="1"/>
</dbReference>
<dbReference type="PANTHER" id="PTHR12619:SF5">
    <property type="entry name" value="TRANSCRIPTION FACTOR RFX4"/>
    <property type="match status" value="1"/>
</dbReference>
<keyword evidence="1" id="KW-0238">DNA-binding</keyword>
<feature type="compositionally biased region" description="Polar residues" evidence="2">
    <location>
        <begin position="59"/>
        <end position="73"/>
    </location>
</feature>
<organism evidence="4 5">
    <name type="scientific">Kwoniella shandongensis</name>
    <dbReference type="NCBI Taxonomy" id="1734106"/>
    <lineage>
        <taxon>Eukaryota</taxon>
        <taxon>Fungi</taxon>
        <taxon>Dikarya</taxon>
        <taxon>Basidiomycota</taxon>
        <taxon>Agaricomycotina</taxon>
        <taxon>Tremellomycetes</taxon>
        <taxon>Tremellales</taxon>
        <taxon>Cryptococcaceae</taxon>
        <taxon>Kwoniella</taxon>
    </lineage>
</organism>
<feature type="compositionally biased region" description="Low complexity" evidence="2">
    <location>
        <begin position="41"/>
        <end position="57"/>
    </location>
</feature>
<feature type="region of interest" description="Disordered" evidence="2">
    <location>
        <begin position="310"/>
        <end position="331"/>
    </location>
</feature>
<evidence type="ECO:0000256" key="2">
    <source>
        <dbReference type="SAM" id="MobiDB-lite"/>
    </source>
</evidence>
<dbReference type="InterPro" id="IPR057321">
    <property type="entry name" value="RFX1-4/6/8-like_BCD"/>
</dbReference>
<feature type="domain" description="RFX-type winged-helix" evidence="3">
    <location>
        <begin position="386"/>
        <end position="465"/>
    </location>
</feature>
<dbReference type="RefSeq" id="XP_065823619.1">
    <property type="nucleotide sequence ID" value="XM_065967547.1"/>
</dbReference>